<dbReference type="InterPro" id="IPR028896">
    <property type="entry name" value="GcvT/YgfZ/DmdA"/>
</dbReference>
<comment type="caution">
    <text evidence="7">The sequence shown here is derived from an EMBL/GenBank/DDBJ whole genome shotgun (WGS) entry which is preliminary data.</text>
</comment>
<dbReference type="InterPro" id="IPR041854">
    <property type="entry name" value="BFD-like_2Fe2S-bd_dom_sf"/>
</dbReference>
<dbReference type="PANTHER" id="PTHR43757">
    <property type="entry name" value="AMINOMETHYLTRANSFERASE"/>
    <property type="match status" value="1"/>
</dbReference>
<dbReference type="GO" id="GO:0016491">
    <property type="term" value="F:oxidoreductase activity"/>
    <property type="evidence" value="ECO:0007669"/>
    <property type="project" value="UniProtKB-KW"/>
</dbReference>
<dbReference type="Gene3D" id="3.10.20.440">
    <property type="entry name" value="2Fe-2S iron-sulphur cluster binding domain, sarcosine oxidase, alpha subunit, N-terminal domain"/>
    <property type="match status" value="1"/>
</dbReference>
<dbReference type="InterPro" id="IPR042204">
    <property type="entry name" value="2Fe-2S-bd_N"/>
</dbReference>
<evidence type="ECO:0000259" key="6">
    <source>
        <dbReference type="Pfam" id="PF17806"/>
    </source>
</evidence>
<dbReference type="Gene3D" id="1.10.10.1100">
    <property type="entry name" value="BFD-like [2Fe-2S]-binding domain"/>
    <property type="match status" value="1"/>
</dbReference>
<accession>A0A4R2CBL5</accession>
<evidence type="ECO:0000259" key="4">
    <source>
        <dbReference type="Pfam" id="PF07992"/>
    </source>
</evidence>
<evidence type="ECO:0000313" key="8">
    <source>
        <dbReference type="Proteomes" id="UP000295351"/>
    </source>
</evidence>
<proteinExistence type="inferred from homology"/>
<feature type="domain" description="Aminomethyltransferase C-terminal" evidence="5">
    <location>
        <begin position="844"/>
        <end position="927"/>
    </location>
</feature>
<dbReference type="Pfam" id="PF13510">
    <property type="entry name" value="Fer2_4"/>
    <property type="match status" value="1"/>
</dbReference>
<dbReference type="PRINTS" id="PR00368">
    <property type="entry name" value="FADPNR"/>
</dbReference>
<dbReference type="Pfam" id="PF08669">
    <property type="entry name" value="GCV_T_C"/>
    <property type="match status" value="1"/>
</dbReference>
<evidence type="ECO:0000256" key="2">
    <source>
        <dbReference type="ARBA" id="ARBA00023002"/>
    </source>
</evidence>
<dbReference type="InterPro" id="IPR013977">
    <property type="entry name" value="GcvT_C"/>
</dbReference>
<dbReference type="SUPFAM" id="SSF103025">
    <property type="entry name" value="Folate-binding domain"/>
    <property type="match status" value="1"/>
</dbReference>
<dbReference type="Pfam" id="PF01571">
    <property type="entry name" value="GCV_T"/>
    <property type="match status" value="1"/>
</dbReference>
<feature type="domain" description="SoxA A3" evidence="6">
    <location>
        <begin position="457"/>
        <end position="540"/>
    </location>
</feature>
<gene>
    <name evidence="7" type="ORF">EV665_12245</name>
</gene>
<dbReference type="Proteomes" id="UP000295351">
    <property type="component" value="Unassembled WGS sequence"/>
</dbReference>
<protein>
    <submittedName>
        <fullName evidence="7">Sarcosine oxidase subunit alpha</fullName>
    </submittedName>
</protein>
<dbReference type="InterPro" id="IPR027266">
    <property type="entry name" value="TrmE/GcvT-like"/>
</dbReference>
<dbReference type="PRINTS" id="PR00411">
    <property type="entry name" value="PNDRDTASEI"/>
</dbReference>
<dbReference type="InterPro" id="IPR041117">
    <property type="entry name" value="SoxA_A3"/>
</dbReference>
<dbReference type="Pfam" id="PF07992">
    <property type="entry name" value="Pyr_redox_2"/>
    <property type="match status" value="1"/>
</dbReference>
<dbReference type="InterPro" id="IPR006222">
    <property type="entry name" value="GCVT_N"/>
</dbReference>
<organism evidence="7 8">
    <name type="scientific">Shinella granuli</name>
    <dbReference type="NCBI Taxonomy" id="323621"/>
    <lineage>
        <taxon>Bacteria</taxon>
        <taxon>Pseudomonadati</taxon>
        <taxon>Pseudomonadota</taxon>
        <taxon>Alphaproteobacteria</taxon>
        <taxon>Hyphomicrobiales</taxon>
        <taxon>Rhizobiaceae</taxon>
        <taxon>Shinella</taxon>
    </lineage>
</organism>
<dbReference type="SUPFAM" id="SSF51905">
    <property type="entry name" value="FAD/NAD(P)-binding domain"/>
    <property type="match status" value="1"/>
</dbReference>
<dbReference type="InterPro" id="IPR029043">
    <property type="entry name" value="GcvT/YgfZ_C"/>
</dbReference>
<dbReference type="SUPFAM" id="SSF101790">
    <property type="entry name" value="Aminomethyltransferase beta-barrel domain"/>
    <property type="match status" value="1"/>
</dbReference>
<evidence type="ECO:0000259" key="3">
    <source>
        <dbReference type="Pfam" id="PF01571"/>
    </source>
</evidence>
<dbReference type="EMBL" id="SLVX01000022">
    <property type="protein sequence ID" value="TCN37415.1"/>
    <property type="molecule type" value="Genomic_DNA"/>
</dbReference>
<reference evidence="7 8" key="1">
    <citation type="submission" date="2019-03" db="EMBL/GenBank/DDBJ databases">
        <title>Genomic Encyclopedia of Type Strains, Phase IV (KMG-IV): sequencing the most valuable type-strain genomes for metagenomic binning, comparative biology and taxonomic classification.</title>
        <authorList>
            <person name="Goeker M."/>
        </authorList>
    </citation>
    <scope>NUCLEOTIDE SEQUENCE [LARGE SCALE GENOMIC DNA]</scope>
    <source>
        <strain evidence="7 8">DSM 18401</strain>
    </source>
</reference>
<dbReference type="AlphaFoldDB" id="A0A4R2CBL5"/>
<keyword evidence="2" id="KW-0560">Oxidoreductase</keyword>
<evidence type="ECO:0000313" key="7">
    <source>
        <dbReference type="EMBL" id="TCN37415.1"/>
    </source>
</evidence>
<dbReference type="InterPro" id="IPR023753">
    <property type="entry name" value="FAD/NAD-binding_dom"/>
</dbReference>
<feature type="domain" description="FAD/NAD(P)-binding" evidence="4">
    <location>
        <begin position="165"/>
        <end position="410"/>
    </location>
</feature>
<feature type="domain" description="GCVT N-terminal" evidence="3">
    <location>
        <begin position="556"/>
        <end position="821"/>
    </location>
</feature>
<comment type="similarity">
    <text evidence="1">Belongs to the GcvT family.</text>
</comment>
<dbReference type="Pfam" id="PF17806">
    <property type="entry name" value="SO_alpha_A3"/>
    <property type="match status" value="1"/>
</dbReference>
<dbReference type="Gene3D" id="3.30.1360.120">
    <property type="entry name" value="Probable tRNA modification gtpase trme, domain 1"/>
    <property type="match status" value="1"/>
</dbReference>
<name>A0A4R2CBL5_SHIGR</name>
<dbReference type="InterPro" id="IPR036188">
    <property type="entry name" value="FAD/NAD-bd_sf"/>
</dbReference>
<dbReference type="Gene3D" id="3.50.50.60">
    <property type="entry name" value="FAD/NAD(P)-binding domain"/>
    <property type="match status" value="1"/>
</dbReference>
<evidence type="ECO:0000256" key="1">
    <source>
        <dbReference type="ARBA" id="ARBA00008609"/>
    </source>
</evidence>
<dbReference type="PANTHER" id="PTHR43757:SF2">
    <property type="entry name" value="AMINOMETHYLTRANSFERASE, MITOCHONDRIAL"/>
    <property type="match status" value="1"/>
</dbReference>
<keyword evidence="8" id="KW-1185">Reference proteome</keyword>
<evidence type="ECO:0000259" key="5">
    <source>
        <dbReference type="Pfam" id="PF08669"/>
    </source>
</evidence>
<dbReference type="RefSeq" id="WP_133036160.1">
    <property type="nucleotide sequence ID" value="NZ_BAABEI010000009.1"/>
</dbReference>
<sequence>MTAWRTEGGSAIDRSRPLRFSFDGREVEGFAGDTVASALLAGGISVLGRSFKYHRPRGLWGAGVEEPNALVDIAGGMPNTRATQALAADGMAVRSVNAEPSAQKDRHAFLDAFSRFIPAAFYYKTFMFPDWHLFEPRIRQMAGLGTLDAAAQGPAFAEQVNHHCDVLVVGAGPAGLLAARKALRAGKRVVLCDDGRQAGGSLLFRAATIEGKTGSEWAADMAAELAGGGALVLAGTTAFGIYDHHLAGLNQKGGDGAPDRLWRIRAGSIVLATGAIERPLPFGNNDLPGIMSAEAALVYLRRFGVAAGRKVVVATNNGLAYETAEALAAAGADVTVVDYRADAPPPAGVRVLAGRTILSASGRGAVHAVRLSDGSVLEADAVLASGGFTPTVHLYCQAQGKLDWRDDILAFVPGRPVEGVTVVGAAAGDFGLPAELAERAGRALGIVAAWPEPGTRERVWIDLQNDVTAKDVELAVRENFVSVEHLKRYTTLGMATDQGKTSNVNGLALMAELTGRRIPEVGTTTYRPPFTPVPFACFAGARSGTRMSPLRRLPLEKQHRADGAVFRDYGGWLRPAYYGAGPADTRIQAEARAAREGVALFDGSPLGKIEVIGPDAAGFLDFIYYNTMSTLPPGRCRYGFILTEGGNVYDDGVLVRLDENRFVVSCSSSHVAGVHALLEEWRQDHFDRRRIFIHNATAEMATLTVTGPRARALMEAVGFDIPLDDAALPHMAVAASTFEGIAVRIARISFTGDRSYEISVPADRAAALWARLRREGEAFGATLLGLEALMILRAEKGYIVIGKDTDGTSRPMDFGLTAPLQRKKAEFIGRRSLITEDATRADRRQFVGLEAVDGKGVLPTGAHGIAREGRGVRSAGYVTSSYFSPALQKPIALGLIERGLSRMGDIIELQHLREIRRARIISACAFDEEGSRLHA</sequence>